<feature type="transmembrane region" description="Helical" evidence="2">
    <location>
        <begin position="352"/>
        <end position="372"/>
    </location>
</feature>
<dbReference type="OMA" id="QWHIVAM"/>
<dbReference type="AlphaFoldDB" id="C1E6Y3"/>
<dbReference type="KEGG" id="mis:MICPUN_100682"/>
<feature type="transmembrane region" description="Helical" evidence="2">
    <location>
        <begin position="228"/>
        <end position="250"/>
    </location>
</feature>
<keyword evidence="4" id="KW-1185">Reference proteome</keyword>
<dbReference type="Gene3D" id="1.20.1250.20">
    <property type="entry name" value="MFS general substrate transporter like domains"/>
    <property type="match status" value="1"/>
</dbReference>
<accession>C1E6Y3</accession>
<dbReference type="PANTHER" id="PTHR23534">
    <property type="entry name" value="MFS PERMEASE"/>
    <property type="match status" value="1"/>
</dbReference>
<protein>
    <submittedName>
        <fullName evidence="3">Major facilitator superfamily</fullName>
    </submittedName>
</protein>
<dbReference type="eggNOG" id="ENOG502SB8R">
    <property type="taxonomic scope" value="Eukaryota"/>
</dbReference>
<feature type="region of interest" description="Disordered" evidence="1">
    <location>
        <begin position="1"/>
        <end position="65"/>
    </location>
</feature>
<feature type="transmembrane region" description="Helical" evidence="2">
    <location>
        <begin position="431"/>
        <end position="452"/>
    </location>
</feature>
<dbReference type="InterPro" id="IPR011701">
    <property type="entry name" value="MFS"/>
</dbReference>
<evidence type="ECO:0000313" key="4">
    <source>
        <dbReference type="Proteomes" id="UP000002009"/>
    </source>
</evidence>
<evidence type="ECO:0000313" key="3">
    <source>
        <dbReference type="EMBL" id="ACO63886.1"/>
    </source>
</evidence>
<dbReference type="OrthoDB" id="10057036at2759"/>
<keyword evidence="2" id="KW-0472">Membrane</keyword>
<feature type="transmembrane region" description="Helical" evidence="2">
    <location>
        <begin position="322"/>
        <end position="340"/>
    </location>
</feature>
<feature type="region of interest" description="Disordered" evidence="1">
    <location>
        <begin position="489"/>
        <end position="508"/>
    </location>
</feature>
<feature type="transmembrane region" description="Helical" evidence="2">
    <location>
        <begin position="288"/>
        <end position="310"/>
    </location>
</feature>
<feature type="transmembrane region" description="Helical" evidence="2">
    <location>
        <begin position="203"/>
        <end position="222"/>
    </location>
</feature>
<keyword evidence="2" id="KW-0812">Transmembrane</keyword>
<dbReference type="EMBL" id="CP001326">
    <property type="protein sequence ID" value="ACO63886.1"/>
    <property type="molecule type" value="Genomic_DNA"/>
</dbReference>
<evidence type="ECO:0000256" key="2">
    <source>
        <dbReference type="SAM" id="Phobius"/>
    </source>
</evidence>
<feature type="transmembrane region" description="Helical" evidence="2">
    <location>
        <begin position="170"/>
        <end position="191"/>
    </location>
</feature>
<gene>
    <name evidence="3" type="ORF">MICPUN_100682</name>
</gene>
<name>C1E6Y3_MICCC</name>
<feature type="transmembrane region" description="Helical" evidence="2">
    <location>
        <begin position="384"/>
        <end position="410"/>
    </location>
</feature>
<sequence length="508" mass="51553">MTPGAISGRDDASGGWSGSARVQLADVPRPPSPRAPALQQGSRDASLKNVGERDDGWDDETTTSRGVGAAWGDGWADVAFASLGQAAAASGFGIVVASLAVATERRTGSEAVGTLALAVEMFARAVASLPAARRANARGRREVIAHAGCLGVLGSLVAFADFYLDSHVLYFLGISFVGVANCVAQQLRFAAAEAVAPAHRPRALSFGVAGGTLAAFIGPEVAKATRTALAEEFAACFLAMAGCYAALVAFTSRIRSAGPRLDGADDASSSLAWPSAELARSVNARKGLAGVTCAWTAMFLVMSAAPLAMTGRREGGHSFDEAATALQLHMIAMFLPGLLGTGDVVRRFGPDAVSNFGCALYVVCAAFTYAAVPDATGHGERVPLWAFHVLLIILGLAWNLTFIAGSALMLPDGVVLDAAGSRRVQGAAEAATFFAVGTASAIAGATLGAIGWRGLCACVAPFAVGMAWYGWSGAGGGAGGRVPAGRGCGDGDGDGEASASKFHLRSVL</sequence>
<dbReference type="RefSeq" id="XP_002502628.1">
    <property type="nucleotide sequence ID" value="XM_002502582.1"/>
</dbReference>
<organism evidence="3 4">
    <name type="scientific">Micromonas commoda (strain RCC299 / NOUM17 / CCMP2709)</name>
    <name type="common">Picoplanktonic green alga</name>
    <dbReference type="NCBI Taxonomy" id="296587"/>
    <lineage>
        <taxon>Eukaryota</taxon>
        <taxon>Viridiplantae</taxon>
        <taxon>Chlorophyta</taxon>
        <taxon>Mamiellophyceae</taxon>
        <taxon>Mamiellales</taxon>
        <taxon>Mamiellaceae</taxon>
        <taxon>Micromonas</taxon>
    </lineage>
</organism>
<keyword evidence="2" id="KW-1133">Transmembrane helix</keyword>
<dbReference type="GO" id="GO:0022857">
    <property type="term" value="F:transmembrane transporter activity"/>
    <property type="evidence" value="ECO:0007669"/>
    <property type="project" value="InterPro"/>
</dbReference>
<dbReference type="Proteomes" id="UP000002009">
    <property type="component" value="Chromosome 5"/>
</dbReference>
<evidence type="ECO:0000256" key="1">
    <source>
        <dbReference type="SAM" id="MobiDB-lite"/>
    </source>
</evidence>
<reference evidence="3 4" key="1">
    <citation type="journal article" date="2009" name="Science">
        <title>Green evolution and dynamic adaptations revealed by genomes of the marine picoeukaryotes Micromonas.</title>
        <authorList>
            <person name="Worden A.Z."/>
            <person name="Lee J.H."/>
            <person name="Mock T."/>
            <person name="Rouze P."/>
            <person name="Simmons M.P."/>
            <person name="Aerts A.L."/>
            <person name="Allen A.E."/>
            <person name="Cuvelier M.L."/>
            <person name="Derelle E."/>
            <person name="Everett M.V."/>
            <person name="Foulon E."/>
            <person name="Grimwood J."/>
            <person name="Gundlach H."/>
            <person name="Henrissat B."/>
            <person name="Napoli C."/>
            <person name="McDonald S.M."/>
            <person name="Parker M.S."/>
            <person name="Rombauts S."/>
            <person name="Salamov A."/>
            <person name="Von Dassow P."/>
            <person name="Badger J.H."/>
            <person name="Coutinho P.M."/>
            <person name="Demir E."/>
            <person name="Dubchak I."/>
            <person name="Gentemann C."/>
            <person name="Eikrem W."/>
            <person name="Gready J.E."/>
            <person name="John U."/>
            <person name="Lanier W."/>
            <person name="Lindquist E.A."/>
            <person name="Lucas S."/>
            <person name="Mayer K.F."/>
            <person name="Moreau H."/>
            <person name="Not F."/>
            <person name="Otillar R."/>
            <person name="Panaud O."/>
            <person name="Pangilinan J."/>
            <person name="Paulsen I."/>
            <person name="Piegu B."/>
            <person name="Poliakov A."/>
            <person name="Robbens S."/>
            <person name="Schmutz J."/>
            <person name="Toulza E."/>
            <person name="Wyss T."/>
            <person name="Zelensky A."/>
            <person name="Zhou K."/>
            <person name="Armbrust E.V."/>
            <person name="Bhattacharya D."/>
            <person name="Goodenough U.W."/>
            <person name="Van de Peer Y."/>
            <person name="Grigoriev I.V."/>
        </authorList>
    </citation>
    <scope>NUCLEOTIDE SEQUENCE [LARGE SCALE GENOMIC DNA]</scope>
    <source>
        <strain evidence="4">RCC299 / NOUM17</strain>
    </source>
</reference>
<feature type="transmembrane region" description="Helical" evidence="2">
    <location>
        <begin position="143"/>
        <end position="164"/>
    </location>
</feature>
<dbReference type="InParanoid" id="C1E6Y3"/>
<dbReference type="InterPro" id="IPR036259">
    <property type="entry name" value="MFS_trans_sf"/>
</dbReference>
<dbReference type="PANTHER" id="PTHR23534:SF1">
    <property type="entry name" value="MAJOR FACILITATOR SUPERFAMILY PROTEIN"/>
    <property type="match status" value="1"/>
</dbReference>
<dbReference type="Pfam" id="PF07690">
    <property type="entry name" value="MFS_1"/>
    <property type="match status" value="1"/>
</dbReference>
<dbReference type="GeneID" id="8243914"/>
<dbReference type="SUPFAM" id="SSF103473">
    <property type="entry name" value="MFS general substrate transporter"/>
    <property type="match status" value="1"/>
</dbReference>
<proteinExistence type="predicted"/>